<dbReference type="InterPro" id="IPR024755">
    <property type="entry name" value="cpYpsA"/>
</dbReference>
<name>A0A0W8FT60_9ZZZZ</name>
<evidence type="ECO:0008006" key="2">
    <source>
        <dbReference type="Google" id="ProtNLM"/>
    </source>
</evidence>
<evidence type="ECO:0000313" key="1">
    <source>
        <dbReference type="EMBL" id="KUG24059.1"/>
    </source>
</evidence>
<protein>
    <recommendedName>
        <fullName evidence="2">Molybdenum carrier</fullName>
    </recommendedName>
</protein>
<comment type="caution">
    <text evidence="1">The sequence shown here is derived from an EMBL/GenBank/DDBJ whole genome shotgun (WGS) entry which is preliminary data.</text>
</comment>
<reference evidence="1" key="1">
    <citation type="journal article" date="2015" name="Proc. Natl. Acad. Sci. U.S.A.">
        <title>Networks of energetic and metabolic interactions define dynamics in microbial communities.</title>
        <authorList>
            <person name="Embree M."/>
            <person name="Liu J.K."/>
            <person name="Al-Bassam M.M."/>
            <person name="Zengler K."/>
        </authorList>
    </citation>
    <scope>NUCLEOTIDE SEQUENCE</scope>
</reference>
<sequence>MPFGFLQKMFKVQKIISGGQTGADRAALDFAIDNDIPYGGWVPKGRRTEDGRLPVKYHLQEMSTEDYSKRTLQNVLDADGTVIISHGFLTGGSALTREFAIQYKKHWLHIDLKELSLPEGAEKLSSWLKENEIAVLNVAGPKAGKDPKVYEAVLRLLKETFNTSPSAALRG</sequence>
<dbReference type="Pfam" id="PF12694">
    <property type="entry name" value="cpYpsA"/>
    <property type="match status" value="1"/>
</dbReference>
<dbReference type="Gene3D" id="3.40.50.450">
    <property type="match status" value="1"/>
</dbReference>
<dbReference type="AlphaFoldDB" id="A0A0W8FT60"/>
<organism evidence="1">
    <name type="scientific">hydrocarbon metagenome</name>
    <dbReference type="NCBI Taxonomy" id="938273"/>
    <lineage>
        <taxon>unclassified sequences</taxon>
        <taxon>metagenomes</taxon>
        <taxon>ecological metagenomes</taxon>
    </lineage>
</organism>
<gene>
    <name evidence="1" type="ORF">ASZ90_006142</name>
</gene>
<accession>A0A0W8FT60</accession>
<proteinExistence type="predicted"/>
<dbReference type="EMBL" id="LNQE01000865">
    <property type="protein sequence ID" value="KUG24059.1"/>
    <property type="molecule type" value="Genomic_DNA"/>
</dbReference>